<dbReference type="AlphaFoldDB" id="A0A0A1U3Q3"/>
<dbReference type="KEGG" id="eiv:EIN_110680"/>
<evidence type="ECO:0000313" key="4">
    <source>
        <dbReference type="Proteomes" id="UP000014680"/>
    </source>
</evidence>
<dbReference type="OrthoDB" id="8191541at2759"/>
<name>A0A0A1U3Q3_ENTIV</name>
<dbReference type="PANTHER" id="PTHR46599">
    <property type="entry name" value="PIGGYBAC TRANSPOSABLE ELEMENT-DERIVED PROTEIN 4"/>
    <property type="match status" value="1"/>
</dbReference>
<dbReference type="Proteomes" id="UP000014680">
    <property type="component" value="Unassembled WGS sequence"/>
</dbReference>
<accession>A0A0A1U3Q3</accession>
<dbReference type="Pfam" id="PF13843">
    <property type="entry name" value="DDE_Tnp_1_7"/>
    <property type="match status" value="1"/>
</dbReference>
<gene>
    <name evidence="3" type="ORF">EIN_110680</name>
</gene>
<feature type="region of interest" description="Disordered" evidence="1">
    <location>
        <begin position="183"/>
        <end position="218"/>
    </location>
</feature>
<dbReference type="InterPro" id="IPR029526">
    <property type="entry name" value="PGBD"/>
</dbReference>
<evidence type="ECO:0000313" key="3">
    <source>
        <dbReference type="EMBL" id="ELP86224.1"/>
    </source>
</evidence>
<feature type="compositionally biased region" description="Acidic residues" evidence="1">
    <location>
        <begin position="190"/>
        <end position="218"/>
    </location>
</feature>
<feature type="domain" description="PiggyBac transposable element-derived protein" evidence="2">
    <location>
        <begin position="27"/>
        <end position="149"/>
    </location>
</feature>
<dbReference type="EMBL" id="KB207005">
    <property type="protein sequence ID" value="ELP86224.1"/>
    <property type="molecule type" value="Genomic_DNA"/>
</dbReference>
<dbReference type="RefSeq" id="XP_004185570.1">
    <property type="nucleotide sequence ID" value="XM_004185522.1"/>
</dbReference>
<evidence type="ECO:0000256" key="1">
    <source>
        <dbReference type="SAM" id="MobiDB-lite"/>
    </source>
</evidence>
<dbReference type="VEuPathDB" id="AmoebaDB:EIN_110680"/>
<proteinExistence type="predicted"/>
<dbReference type="GeneID" id="14885266"/>
<evidence type="ECO:0000259" key="2">
    <source>
        <dbReference type="Pfam" id="PF13843"/>
    </source>
</evidence>
<organism evidence="3 4">
    <name type="scientific">Entamoeba invadens IP1</name>
    <dbReference type="NCBI Taxonomy" id="370355"/>
    <lineage>
        <taxon>Eukaryota</taxon>
        <taxon>Amoebozoa</taxon>
        <taxon>Evosea</taxon>
        <taxon>Archamoebae</taxon>
        <taxon>Mastigamoebida</taxon>
        <taxon>Entamoebidae</taxon>
        <taxon>Entamoeba</taxon>
    </lineage>
</organism>
<protein>
    <recommendedName>
        <fullName evidence="2">PiggyBac transposable element-derived protein domain-containing protein</fullName>
    </recommendedName>
</protein>
<keyword evidence="4" id="KW-1185">Reference proteome</keyword>
<dbReference type="PANTHER" id="PTHR46599:SF3">
    <property type="entry name" value="PIGGYBAC TRANSPOSABLE ELEMENT-DERIVED PROTEIN 4"/>
    <property type="match status" value="1"/>
</dbReference>
<sequence>MNVRIDNVPEVDPVQFQTIQQDRDFTDYFKVFFSDEMKDIIIESTNLAGKVLYEERWKDLNVIELNSFIGFLLYMGVVHDSKKSLNYLYNRIDGNKFYRAIMSKTRFLQIVNSLRFDKFAGERIKKERKKKAMEVDKVYTKKWKRRMRRKVMEITHISELQDEVLNEKLITNTQQWVDIVKATQNSESDSSSEEIEKEDENLVLEDEDENVNEESGLLDEESCVFDNKHYFL</sequence>
<reference evidence="3 4" key="1">
    <citation type="submission" date="2012-10" db="EMBL/GenBank/DDBJ databases">
        <authorList>
            <person name="Zafar N."/>
            <person name="Inman J."/>
            <person name="Hall N."/>
            <person name="Lorenzi H."/>
            <person name="Caler E."/>
        </authorList>
    </citation>
    <scope>NUCLEOTIDE SEQUENCE [LARGE SCALE GENOMIC DNA]</scope>
    <source>
        <strain evidence="3 4">IP1</strain>
    </source>
</reference>